<dbReference type="PROSITE" id="PS51747">
    <property type="entry name" value="CYT_DCMP_DEAMINASES_2"/>
    <property type="match status" value="1"/>
</dbReference>
<dbReference type="PROSITE" id="PS00903">
    <property type="entry name" value="CYT_DCMP_DEAMINASES_1"/>
    <property type="match status" value="1"/>
</dbReference>
<accession>A0ABU5SGA6</accession>
<dbReference type="InterPro" id="IPR016192">
    <property type="entry name" value="APOBEC/CMP_deaminase_Zn-bd"/>
</dbReference>
<name>A0ABU5SGA6_9BACT</name>
<protein>
    <submittedName>
        <fullName evidence="4">Nucleoside deaminase</fullName>
        <ecNumber evidence="4">3.5.4.33</ecNumber>
    </submittedName>
</protein>
<dbReference type="PANTHER" id="PTHR11079">
    <property type="entry name" value="CYTOSINE DEAMINASE FAMILY MEMBER"/>
    <property type="match status" value="1"/>
</dbReference>
<evidence type="ECO:0000313" key="4">
    <source>
        <dbReference type="EMBL" id="MEA5426331.1"/>
    </source>
</evidence>
<evidence type="ECO:0000313" key="5">
    <source>
        <dbReference type="Proteomes" id="UP001302222"/>
    </source>
</evidence>
<dbReference type="CDD" id="cd01285">
    <property type="entry name" value="nucleoside_deaminase"/>
    <property type="match status" value="1"/>
</dbReference>
<keyword evidence="5" id="KW-1185">Reference proteome</keyword>
<evidence type="ECO:0000256" key="1">
    <source>
        <dbReference type="ARBA" id="ARBA00022723"/>
    </source>
</evidence>
<dbReference type="SUPFAM" id="SSF53927">
    <property type="entry name" value="Cytidine deaminase-like"/>
    <property type="match status" value="1"/>
</dbReference>
<evidence type="ECO:0000259" key="3">
    <source>
        <dbReference type="PROSITE" id="PS51747"/>
    </source>
</evidence>
<keyword evidence="4" id="KW-0378">Hydrolase</keyword>
<dbReference type="GO" id="GO:0052717">
    <property type="term" value="F:tRNA-specific adenosine-34 deaminase activity"/>
    <property type="evidence" value="ECO:0007669"/>
    <property type="project" value="UniProtKB-EC"/>
</dbReference>
<organism evidence="4 5">
    <name type="scientific">Arcicella lustrica</name>
    <dbReference type="NCBI Taxonomy" id="2984196"/>
    <lineage>
        <taxon>Bacteria</taxon>
        <taxon>Pseudomonadati</taxon>
        <taxon>Bacteroidota</taxon>
        <taxon>Cytophagia</taxon>
        <taxon>Cytophagales</taxon>
        <taxon>Flectobacillaceae</taxon>
        <taxon>Arcicella</taxon>
    </lineage>
</organism>
<dbReference type="RefSeq" id="WP_323257392.1">
    <property type="nucleotide sequence ID" value="NZ_JAYGIM010000005.1"/>
</dbReference>
<dbReference type="PANTHER" id="PTHR11079:SF161">
    <property type="entry name" value="CMP_DCMP-TYPE DEAMINASE DOMAIN-CONTAINING PROTEIN"/>
    <property type="match status" value="1"/>
</dbReference>
<sequence length="158" mass="17617">MEQDKLKFMKRAIELSIQGSSGGKGGPFGAVIVRNGEIVGEGFNQVTSTNDPTAHAEVVAIREACKHLDTFQLSDCELYTSCEPCPMCLGAIYWARPSKVYYANTRDDAAEAGFDDAFIYDEIPLPLAERKIEMIPLGREEAQKAFKLWNEKNDKVDY</sequence>
<feature type="domain" description="CMP/dCMP-type deaminase" evidence="3">
    <location>
        <begin position="3"/>
        <end position="121"/>
    </location>
</feature>
<proteinExistence type="predicted"/>
<dbReference type="Gene3D" id="3.40.140.10">
    <property type="entry name" value="Cytidine Deaminase, domain 2"/>
    <property type="match status" value="1"/>
</dbReference>
<dbReference type="Proteomes" id="UP001302222">
    <property type="component" value="Unassembled WGS sequence"/>
</dbReference>
<dbReference type="InterPro" id="IPR016193">
    <property type="entry name" value="Cytidine_deaminase-like"/>
</dbReference>
<comment type="caution">
    <text evidence="4">The sequence shown here is derived from an EMBL/GenBank/DDBJ whole genome shotgun (WGS) entry which is preliminary data.</text>
</comment>
<dbReference type="EC" id="3.5.4.33" evidence="4"/>
<keyword evidence="2" id="KW-0862">Zinc</keyword>
<dbReference type="EMBL" id="JAYGIM010000005">
    <property type="protein sequence ID" value="MEA5426331.1"/>
    <property type="molecule type" value="Genomic_DNA"/>
</dbReference>
<dbReference type="InterPro" id="IPR002125">
    <property type="entry name" value="CMP_dCMP_dom"/>
</dbReference>
<reference evidence="4 5" key="1">
    <citation type="submission" date="2023-12" db="EMBL/GenBank/DDBJ databases">
        <title>Novel species of the genus Arcicella isolated from rivers.</title>
        <authorList>
            <person name="Lu H."/>
        </authorList>
    </citation>
    <scope>NUCLEOTIDE SEQUENCE [LARGE SCALE GENOMIC DNA]</scope>
    <source>
        <strain evidence="4 5">DC25W</strain>
    </source>
</reference>
<evidence type="ECO:0000256" key="2">
    <source>
        <dbReference type="ARBA" id="ARBA00022833"/>
    </source>
</evidence>
<dbReference type="Pfam" id="PF00383">
    <property type="entry name" value="dCMP_cyt_deam_1"/>
    <property type="match status" value="1"/>
</dbReference>
<keyword evidence="1" id="KW-0479">Metal-binding</keyword>
<gene>
    <name evidence="4" type="ORF">VB798_07070</name>
</gene>